<keyword evidence="3" id="KW-1185">Reference proteome</keyword>
<evidence type="ECO:0000313" key="2">
    <source>
        <dbReference type="EMBL" id="ELY66875.1"/>
    </source>
</evidence>
<comment type="caution">
    <text evidence="2">The sequence shown here is derived from an EMBL/GenBank/DDBJ whole genome shotgun (WGS) entry which is preliminary data.</text>
</comment>
<dbReference type="InterPro" id="IPR055768">
    <property type="entry name" value="DUF7344"/>
</dbReference>
<evidence type="ECO:0000259" key="1">
    <source>
        <dbReference type="Pfam" id="PF24035"/>
    </source>
</evidence>
<dbReference type="PATRIC" id="fig|1227496.3.peg.2541"/>
<feature type="domain" description="DUF7344" evidence="1">
    <location>
        <begin position="9"/>
        <end position="45"/>
    </location>
</feature>
<dbReference type="AlphaFoldDB" id="L9XYI7"/>
<dbReference type="Pfam" id="PF24035">
    <property type="entry name" value="DUF7344"/>
    <property type="match status" value="1"/>
</dbReference>
<organism evidence="2 3">
    <name type="scientific">Natrinema versiforme JCM 10478</name>
    <dbReference type="NCBI Taxonomy" id="1227496"/>
    <lineage>
        <taxon>Archaea</taxon>
        <taxon>Methanobacteriati</taxon>
        <taxon>Methanobacteriota</taxon>
        <taxon>Stenosarchaea group</taxon>
        <taxon>Halobacteria</taxon>
        <taxon>Halobacteriales</taxon>
        <taxon>Natrialbaceae</taxon>
        <taxon>Natrinema</taxon>
    </lineage>
</organism>
<proteinExistence type="predicted"/>
<sequence length="70" mass="7760">MEAPDSDTRAIDDSRQVVATALVHNHLPRLDEYDIVEYDGTPDEVTPGPNFDAVEPFVEPLEEFDGESAD</sequence>
<dbReference type="EMBL" id="AOID01000033">
    <property type="protein sequence ID" value="ELY66875.1"/>
    <property type="molecule type" value="Genomic_DNA"/>
</dbReference>
<name>L9XYI7_9EURY</name>
<reference evidence="2 3" key="1">
    <citation type="journal article" date="2014" name="PLoS Genet.">
        <title>Phylogenetically driven sequencing of extremely halophilic archaea reveals strategies for static and dynamic osmo-response.</title>
        <authorList>
            <person name="Becker E.A."/>
            <person name="Seitzer P.M."/>
            <person name="Tritt A."/>
            <person name="Larsen D."/>
            <person name="Krusor M."/>
            <person name="Yao A.I."/>
            <person name="Wu D."/>
            <person name="Madern D."/>
            <person name="Eisen J.A."/>
            <person name="Darling A.E."/>
            <person name="Facciotti M.T."/>
        </authorList>
    </citation>
    <scope>NUCLEOTIDE SEQUENCE [LARGE SCALE GENOMIC DNA]</scope>
    <source>
        <strain evidence="2 3">JCM 10478</strain>
    </source>
</reference>
<accession>L9XYI7</accession>
<dbReference type="Proteomes" id="UP000011632">
    <property type="component" value="Unassembled WGS sequence"/>
</dbReference>
<protein>
    <recommendedName>
        <fullName evidence="1">DUF7344 domain-containing protein</fullName>
    </recommendedName>
</protein>
<evidence type="ECO:0000313" key="3">
    <source>
        <dbReference type="Proteomes" id="UP000011632"/>
    </source>
</evidence>
<gene>
    <name evidence="2" type="ORF">C489_12562</name>
</gene>